<feature type="transmembrane region" description="Helical" evidence="5">
    <location>
        <begin position="12"/>
        <end position="29"/>
    </location>
</feature>
<dbReference type="InterPro" id="IPR004090">
    <property type="entry name" value="Chemotax_Me-accpt_rcpt"/>
</dbReference>
<dbReference type="Gene3D" id="1.10.287.950">
    <property type="entry name" value="Methyl-accepting chemotaxis protein"/>
    <property type="match status" value="1"/>
</dbReference>
<dbReference type="AlphaFoldDB" id="A0A081FUT8"/>
<dbReference type="GO" id="GO:0007165">
    <property type="term" value="P:signal transduction"/>
    <property type="evidence" value="ECO:0007669"/>
    <property type="project" value="UniProtKB-KW"/>
</dbReference>
<proteinExistence type="inferred from homology"/>
<dbReference type="GO" id="GO:0016020">
    <property type="term" value="C:membrane"/>
    <property type="evidence" value="ECO:0007669"/>
    <property type="project" value="UniProtKB-SubCell"/>
</dbReference>
<evidence type="ECO:0000256" key="4">
    <source>
        <dbReference type="PROSITE-ProRule" id="PRU00284"/>
    </source>
</evidence>
<dbReference type="EMBL" id="JMQN01000053">
    <property type="protein sequence ID" value="KEA62293.1"/>
    <property type="molecule type" value="Genomic_DNA"/>
</dbReference>
<sequence length="370" mass="40231">MRLLLHQLGLHGLIGLVALLPLASFALYMTTSYSLLPSLLIIAYLSMSGLWITLFELSLLQHDCEAQAEGQGIPGATEYLILKPLSRAFYASVTRERRIQQRLQQKLDEISHASHELETSAEQVTHSAEYQRDAASTASAAVEELNVSILEVTELANNSRQSSIAATEQLQQSCKELLQLIDAISAMAQQALSTNELMRQLSHNSQTINEMSCVIQGIADQTNLLSLNAAIEAARAGESGRGFSVVADEVRRLAKSSQQSAAEISRNIDDIQTHIQEAGAQMSSLSTKAEQSVQVSEAVRTLLEGVRSLTDRLTEEVVQVAVSTEQQSQAVAEIANLADQVSQGNAENLRSADQARTIAHHLAHLTEPQQ</sequence>
<evidence type="ECO:0000313" key="8">
    <source>
        <dbReference type="Proteomes" id="UP000028252"/>
    </source>
</evidence>
<name>A0A081FUT8_9GAMM</name>
<dbReference type="GO" id="GO:0006935">
    <property type="term" value="P:chemotaxis"/>
    <property type="evidence" value="ECO:0007669"/>
    <property type="project" value="InterPro"/>
</dbReference>
<comment type="caution">
    <text evidence="7">The sequence shown here is derived from an EMBL/GenBank/DDBJ whole genome shotgun (WGS) entry which is preliminary data.</text>
</comment>
<reference evidence="7 8" key="1">
    <citation type="submission" date="2014-04" db="EMBL/GenBank/DDBJ databases">
        <title>Marinobacterium kochiensis sp. nov., isolated from sediment sample collected from Kochi backwaters in Kerala, India.</title>
        <authorList>
            <person name="Singh A."/>
            <person name="Pinnaka A.K."/>
        </authorList>
    </citation>
    <scope>NUCLEOTIDE SEQUENCE [LARGE SCALE GENOMIC DNA]</scope>
    <source>
        <strain evidence="7 8">AK27</strain>
    </source>
</reference>
<dbReference type="eggNOG" id="COG0840">
    <property type="taxonomic scope" value="Bacteria"/>
</dbReference>
<dbReference type="SUPFAM" id="SSF58104">
    <property type="entry name" value="Methyl-accepting chemotaxis protein (MCP) signaling domain"/>
    <property type="match status" value="1"/>
</dbReference>
<evidence type="ECO:0000256" key="2">
    <source>
        <dbReference type="ARBA" id="ARBA00023224"/>
    </source>
</evidence>
<gene>
    <name evidence="7" type="ORF">ADIMK_3583</name>
</gene>
<comment type="similarity">
    <text evidence="3">Belongs to the methyl-accepting chemotaxis (MCP) protein family.</text>
</comment>
<dbReference type="InterPro" id="IPR004089">
    <property type="entry name" value="MCPsignal_dom"/>
</dbReference>
<dbReference type="GO" id="GO:0004888">
    <property type="term" value="F:transmembrane signaling receptor activity"/>
    <property type="evidence" value="ECO:0007669"/>
    <property type="project" value="InterPro"/>
</dbReference>
<accession>A0A081FUT8</accession>
<keyword evidence="8" id="KW-1185">Reference proteome</keyword>
<keyword evidence="2 4" id="KW-0807">Transducer</keyword>
<dbReference type="SMART" id="SM00283">
    <property type="entry name" value="MA"/>
    <property type="match status" value="1"/>
</dbReference>
<evidence type="ECO:0000256" key="3">
    <source>
        <dbReference type="ARBA" id="ARBA00029447"/>
    </source>
</evidence>
<organism evidence="7 8">
    <name type="scientific">Marinobacterium lacunae</name>
    <dbReference type="NCBI Taxonomy" id="1232683"/>
    <lineage>
        <taxon>Bacteria</taxon>
        <taxon>Pseudomonadati</taxon>
        <taxon>Pseudomonadota</taxon>
        <taxon>Gammaproteobacteria</taxon>
        <taxon>Oceanospirillales</taxon>
        <taxon>Oceanospirillaceae</taxon>
        <taxon>Marinobacterium</taxon>
    </lineage>
</organism>
<protein>
    <submittedName>
        <fullName evidence="7">Methyl-accepting chemotaxis protein</fullName>
    </submittedName>
</protein>
<dbReference type="Pfam" id="PF00015">
    <property type="entry name" value="MCPsignal"/>
    <property type="match status" value="1"/>
</dbReference>
<dbReference type="PANTHER" id="PTHR32089:SF112">
    <property type="entry name" value="LYSOZYME-LIKE PROTEIN-RELATED"/>
    <property type="match status" value="1"/>
</dbReference>
<keyword evidence="5" id="KW-0812">Transmembrane</keyword>
<evidence type="ECO:0000313" key="7">
    <source>
        <dbReference type="EMBL" id="KEA62293.1"/>
    </source>
</evidence>
<dbReference type="PRINTS" id="PR00260">
    <property type="entry name" value="CHEMTRNSDUCR"/>
</dbReference>
<evidence type="ECO:0000256" key="1">
    <source>
        <dbReference type="ARBA" id="ARBA00004370"/>
    </source>
</evidence>
<feature type="domain" description="Methyl-accepting transducer" evidence="6">
    <location>
        <begin position="106"/>
        <end position="342"/>
    </location>
</feature>
<comment type="subcellular location">
    <subcellularLocation>
        <location evidence="1">Membrane</location>
    </subcellularLocation>
</comment>
<evidence type="ECO:0000259" key="6">
    <source>
        <dbReference type="PROSITE" id="PS50111"/>
    </source>
</evidence>
<feature type="transmembrane region" description="Helical" evidence="5">
    <location>
        <begin position="35"/>
        <end position="55"/>
    </location>
</feature>
<keyword evidence="5" id="KW-0472">Membrane</keyword>
<dbReference type="Proteomes" id="UP000028252">
    <property type="component" value="Unassembled WGS sequence"/>
</dbReference>
<keyword evidence="5" id="KW-1133">Transmembrane helix</keyword>
<dbReference type="PATRIC" id="fig|1232683.4.peg.3524"/>
<dbReference type="STRING" id="1232683.ADIMK_3583"/>
<dbReference type="PROSITE" id="PS50111">
    <property type="entry name" value="CHEMOTAXIS_TRANSDUC_2"/>
    <property type="match status" value="1"/>
</dbReference>
<dbReference type="PANTHER" id="PTHR32089">
    <property type="entry name" value="METHYL-ACCEPTING CHEMOTAXIS PROTEIN MCPB"/>
    <property type="match status" value="1"/>
</dbReference>
<evidence type="ECO:0000256" key="5">
    <source>
        <dbReference type="SAM" id="Phobius"/>
    </source>
</evidence>